<evidence type="ECO:0000313" key="3">
    <source>
        <dbReference type="Proteomes" id="UP000177130"/>
    </source>
</evidence>
<name>A0A1G2MK98_9BACT</name>
<feature type="compositionally biased region" description="Low complexity" evidence="1">
    <location>
        <begin position="1"/>
        <end position="11"/>
    </location>
</feature>
<comment type="caution">
    <text evidence="2">The sequence shown here is derived from an EMBL/GenBank/DDBJ whole genome shotgun (WGS) entry which is preliminary data.</text>
</comment>
<dbReference type="AlphaFoldDB" id="A0A1G2MK98"/>
<evidence type="ECO:0000256" key="1">
    <source>
        <dbReference type="SAM" id="MobiDB-lite"/>
    </source>
</evidence>
<reference evidence="2 3" key="1">
    <citation type="journal article" date="2016" name="Nat. Commun.">
        <title>Thousands of microbial genomes shed light on interconnected biogeochemical processes in an aquifer system.</title>
        <authorList>
            <person name="Anantharaman K."/>
            <person name="Brown C.T."/>
            <person name="Hug L.A."/>
            <person name="Sharon I."/>
            <person name="Castelle C.J."/>
            <person name="Probst A.J."/>
            <person name="Thomas B.C."/>
            <person name="Singh A."/>
            <person name="Wilkins M.J."/>
            <person name="Karaoz U."/>
            <person name="Brodie E.L."/>
            <person name="Williams K.H."/>
            <person name="Hubbard S.S."/>
            <person name="Banfield J.F."/>
        </authorList>
    </citation>
    <scope>NUCLEOTIDE SEQUENCE [LARGE SCALE GENOMIC DNA]</scope>
</reference>
<dbReference type="Proteomes" id="UP000177130">
    <property type="component" value="Unassembled WGS sequence"/>
</dbReference>
<evidence type="ECO:0000313" key="2">
    <source>
        <dbReference type="EMBL" id="OHA23441.1"/>
    </source>
</evidence>
<feature type="region of interest" description="Disordered" evidence="1">
    <location>
        <begin position="1"/>
        <end position="29"/>
    </location>
</feature>
<dbReference type="EMBL" id="MHRK01000033">
    <property type="protein sequence ID" value="OHA23441.1"/>
    <property type="molecule type" value="Genomic_DNA"/>
</dbReference>
<sequence>MKSSRSSSGPCRKSRNSSKNTPEKVVPASYLTQEEFDADLGPYDSVEPGTADRYVSQEINCGFSIRTMRFAKGQGC</sequence>
<organism evidence="2 3">
    <name type="scientific">Candidatus Taylorbacteria bacterium RIFCSPHIGHO2_02_FULL_43_32b</name>
    <dbReference type="NCBI Taxonomy" id="1802306"/>
    <lineage>
        <taxon>Bacteria</taxon>
        <taxon>Candidatus Tayloriibacteriota</taxon>
    </lineage>
</organism>
<proteinExistence type="predicted"/>
<accession>A0A1G2MK98</accession>
<protein>
    <submittedName>
        <fullName evidence="2">Uncharacterized protein</fullName>
    </submittedName>
</protein>
<gene>
    <name evidence="2" type="ORF">A3C72_03705</name>
</gene>